<accession>A0ABQ0JLL4</accession>
<proteinExistence type="predicted"/>
<dbReference type="Proteomes" id="UP000029223">
    <property type="component" value="Unassembled WGS sequence"/>
</dbReference>
<gene>
    <name evidence="1" type="ORF">JCM19239_2580</name>
</gene>
<reference evidence="2" key="1">
    <citation type="submission" date="2014-09" db="EMBL/GenBank/DDBJ databases">
        <title>Vibrio variabilis JCM 19239. (C206) whole genome shotgun sequence.</title>
        <authorList>
            <person name="Sawabe T."/>
            <person name="Meirelles P."/>
            <person name="Nakanishi M."/>
            <person name="Sayaka M."/>
            <person name="Hattori M."/>
            <person name="Ohkuma M."/>
        </authorList>
    </citation>
    <scope>NUCLEOTIDE SEQUENCE [LARGE SCALE GENOMIC DNA]</scope>
    <source>
        <strain evidence="2">JCM 19239</strain>
    </source>
</reference>
<protein>
    <submittedName>
        <fullName evidence="1">Uncharacterized protein</fullName>
    </submittedName>
</protein>
<evidence type="ECO:0000313" key="2">
    <source>
        <dbReference type="Proteomes" id="UP000029223"/>
    </source>
</evidence>
<dbReference type="EMBL" id="BBMS01000070">
    <property type="protein sequence ID" value="GAL29652.1"/>
    <property type="molecule type" value="Genomic_DNA"/>
</dbReference>
<organism evidence="1 2">
    <name type="scientific">Vibrio variabilis</name>
    <dbReference type="NCBI Taxonomy" id="990271"/>
    <lineage>
        <taxon>Bacteria</taxon>
        <taxon>Pseudomonadati</taxon>
        <taxon>Pseudomonadota</taxon>
        <taxon>Gammaproteobacteria</taxon>
        <taxon>Vibrionales</taxon>
        <taxon>Vibrionaceae</taxon>
        <taxon>Vibrio</taxon>
    </lineage>
</organism>
<reference evidence="2" key="2">
    <citation type="submission" date="2014-09" db="EMBL/GenBank/DDBJ databases">
        <authorList>
            <consortium name="NBRP consortium"/>
            <person name="Sawabe T."/>
            <person name="Meirelles P."/>
            <person name="Nakanishi M."/>
            <person name="Sayaka M."/>
            <person name="Hattori M."/>
            <person name="Ohkuma M."/>
        </authorList>
    </citation>
    <scope>NUCLEOTIDE SEQUENCE [LARGE SCALE GENOMIC DNA]</scope>
    <source>
        <strain evidence="2">JCM 19239</strain>
    </source>
</reference>
<name>A0ABQ0JLL4_9VIBR</name>
<comment type="caution">
    <text evidence="1">The sequence shown here is derived from an EMBL/GenBank/DDBJ whole genome shotgun (WGS) entry which is preliminary data.</text>
</comment>
<keyword evidence="2" id="KW-1185">Reference proteome</keyword>
<sequence>MARETDLLKAYELSQQANEHFDLTDNEQQRTLLQLAEQLDALDALSVGDLKQLAIEEQAPLEFRLAVNLSIQNGL</sequence>
<evidence type="ECO:0000313" key="1">
    <source>
        <dbReference type="EMBL" id="GAL29652.1"/>
    </source>
</evidence>